<dbReference type="Proteomes" id="UP000185427">
    <property type="component" value="Chromosome"/>
</dbReference>
<dbReference type="CDD" id="cd02205">
    <property type="entry name" value="CBS_pair_SF"/>
    <property type="match status" value="1"/>
</dbReference>
<evidence type="ECO:0000313" key="4">
    <source>
        <dbReference type="EMBL" id="GIC72947.1"/>
    </source>
</evidence>
<dbReference type="NCBIfam" id="NF038387">
    <property type="entry name" value="CBS_CbpA"/>
    <property type="match status" value="1"/>
</dbReference>
<protein>
    <submittedName>
        <fullName evidence="5">CBS domain-containing protein</fullName>
    </submittedName>
</protein>
<evidence type="ECO:0000313" key="12">
    <source>
        <dbReference type="Proteomes" id="UP000653631"/>
    </source>
</evidence>
<dbReference type="EMBL" id="CP019030">
    <property type="protein sequence ID" value="APU45660.1"/>
    <property type="molecule type" value="Genomic_DNA"/>
</dbReference>
<dbReference type="SUPFAM" id="SSF54631">
    <property type="entry name" value="CBS-domain pair"/>
    <property type="match status" value="1"/>
</dbReference>
<dbReference type="AlphaFoldDB" id="A0A0F4HBV4"/>
<evidence type="ECO:0000313" key="6">
    <source>
        <dbReference type="EMBL" id="PNV57205.1"/>
    </source>
</evidence>
<dbReference type="PROSITE" id="PS51371">
    <property type="entry name" value="CBS"/>
    <property type="match status" value="1"/>
</dbReference>
<dbReference type="Proteomes" id="UP000236514">
    <property type="component" value="Unassembled WGS sequence"/>
</dbReference>
<evidence type="ECO:0000313" key="8">
    <source>
        <dbReference type="Proteomes" id="UP000185427"/>
    </source>
</evidence>
<evidence type="ECO:0000313" key="9">
    <source>
        <dbReference type="Proteomes" id="UP000236514"/>
    </source>
</evidence>
<dbReference type="GeneID" id="83715472"/>
<evidence type="ECO:0000313" key="5">
    <source>
        <dbReference type="EMBL" id="MPQ35674.1"/>
    </source>
</evidence>
<dbReference type="Gene3D" id="3.10.580.10">
    <property type="entry name" value="CBS-domain"/>
    <property type="match status" value="1"/>
</dbReference>
<evidence type="ECO:0000256" key="1">
    <source>
        <dbReference type="PROSITE-ProRule" id="PRU00703"/>
    </source>
</evidence>
<proteinExistence type="predicted"/>
<dbReference type="EMBL" id="WHJL01000086">
    <property type="protein sequence ID" value="MPQ35674.1"/>
    <property type="molecule type" value="Genomic_DNA"/>
</dbReference>
<dbReference type="EMBL" id="CP050919">
    <property type="protein sequence ID" value="QIX57865.1"/>
    <property type="molecule type" value="Genomic_DNA"/>
</dbReference>
<reference evidence="7 11" key="4">
    <citation type="submission" date="2020-04" db="EMBL/GenBank/DDBJ databases">
        <title>Novel strain L. Fermentum HFD1 producer antibacterial peptides.</title>
        <authorList>
            <person name="Ozhegov G.D."/>
            <person name="Pavlova A.S."/>
            <person name="Zhuravleva D.E."/>
            <person name="Gogoleva N.V."/>
            <person name="Shagimardanova E.I."/>
            <person name="Markelova M.I."/>
            <person name="Yarullina D.R."/>
            <person name="Kayumov A.R."/>
        </authorList>
    </citation>
    <scope>NUCLEOTIDE SEQUENCE [LARGE SCALE GENOMIC DNA]</scope>
    <source>
        <strain evidence="7 11">HFD1</strain>
    </source>
</reference>
<evidence type="ECO:0000313" key="3">
    <source>
        <dbReference type="EMBL" id="APU45660.1"/>
    </source>
</evidence>
<evidence type="ECO:0000313" key="10">
    <source>
        <dbReference type="Proteomes" id="UP000466799"/>
    </source>
</evidence>
<evidence type="ECO:0000259" key="2">
    <source>
        <dbReference type="PROSITE" id="PS51371"/>
    </source>
</evidence>
<dbReference type="EMBL" id="POTQ01000026">
    <property type="protein sequence ID" value="PNV57205.1"/>
    <property type="molecule type" value="Genomic_DNA"/>
</dbReference>
<dbReference type="InterPro" id="IPR000644">
    <property type="entry name" value="CBS_dom"/>
</dbReference>
<reference evidence="5 10" key="3">
    <citation type="submission" date="2019-10" db="EMBL/GenBank/DDBJ databases">
        <title>Genome Sequencing and assembly of Lactobacillus fermentum I2, a lactic acid bacteria.</title>
        <authorList>
            <person name="Lopes L.S."/>
            <person name="Persinoti G.F."/>
            <person name="Riano-Pachon D.M."/>
            <person name="Labate C.A."/>
        </authorList>
    </citation>
    <scope>NUCLEOTIDE SEQUENCE [LARGE SCALE GENOMIC DNA]</scope>
    <source>
        <strain evidence="5 10">I2</strain>
    </source>
</reference>
<reference evidence="6 9" key="2">
    <citation type="submission" date="2018-01" db="EMBL/GenBank/DDBJ databases">
        <title>Draft genome sequence of the feruloyl esterase-producing strain Lactobacillus fermentum CRL 1446, isolated from artisanal goat milk cheese.</title>
        <authorList>
            <person name="Abeijon Mukdsi M.C."/>
            <person name="Saavedra L."/>
            <person name="Gauffin Cano M.P."/>
            <person name="Hebert E.M."/>
            <person name="Medina R.B."/>
        </authorList>
    </citation>
    <scope>NUCLEOTIDE SEQUENCE [LARGE SCALE GENOMIC DNA]</scope>
    <source>
        <strain evidence="6 9">CRL 1446</strain>
    </source>
</reference>
<evidence type="ECO:0000313" key="11">
    <source>
        <dbReference type="Proteomes" id="UP000503169"/>
    </source>
</evidence>
<organism evidence="5 10">
    <name type="scientific">Limosilactobacillus fermentum</name>
    <name type="common">Lactobacillus fermentum</name>
    <dbReference type="NCBI Taxonomy" id="1613"/>
    <lineage>
        <taxon>Bacteria</taxon>
        <taxon>Bacillati</taxon>
        <taxon>Bacillota</taxon>
        <taxon>Bacilli</taxon>
        <taxon>Lactobacillales</taxon>
        <taxon>Lactobacillaceae</taxon>
        <taxon>Limosilactobacillus</taxon>
    </lineage>
</organism>
<dbReference type="InterPro" id="IPR017036">
    <property type="entry name" value="Lmo0553-like"/>
</dbReference>
<gene>
    <name evidence="3" type="ORF">BUW47_04065</name>
    <name evidence="6" type="ORF">C1Y38_09510</name>
    <name evidence="5" type="ORF">GC247_07265</name>
    <name evidence="7" type="ORF">HCY95_00265</name>
    <name evidence="4" type="ORF">LF01B1_19620</name>
</gene>
<dbReference type="EMBL" id="BOLH01000029">
    <property type="protein sequence ID" value="GIC72947.1"/>
    <property type="molecule type" value="Genomic_DNA"/>
</dbReference>
<reference evidence="3 8" key="1">
    <citation type="submission" date="2016-12" db="EMBL/GenBank/DDBJ databases">
        <title>Complete Genome Sequence of Lactobacillus fermentum Strain SNUV175, a Probiotic for Treatment of Bacterial Vaginosis.</title>
        <authorList>
            <person name="Lee S."/>
            <person name="You H.J."/>
            <person name="Kwon B."/>
            <person name="Ko G."/>
        </authorList>
    </citation>
    <scope>NUCLEOTIDE SEQUENCE [LARGE SCALE GENOMIC DNA]</scope>
    <source>
        <strain evidence="3 8">SNUV175</strain>
    </source>
</reference>
<sequence>MIFNSLIQPKDQLTTLSENATLAEALSTLENTGYRCVPILDATGTLFRGNIYKMHLYRHKSRGGDMSLPVTTLLKNATKFISKDAAFYNVFFTIRDLPYIAVLDENNRFYGILTHNRLLQMLATAWNVNSGSYVLSVAVRDERGTLVAIAKEITRFCQIANVLSISPTKDEKQVLITLPDGVTQETVDKIVRRLNRKNLPVIEIENLHPNL</sequence>
<dbReference type="RefSeq" id="WP_003686479.1">
    <property type="nucleotide sequence ID" value="NZ_AP024320.1"/>
</dbReference>
<dbReference type="PATRIC" id="fig|1613.32.peg.1589"/>
<keyword evidence="1" id="KW-0129">CBS domain</keyword>
<dbReference type="Pfam" id="PF00571">
    <property type="entry name" value="CBS"/>
    <property type="match status" value="1"/>
</dbReference>
<name>A0A0F4HBV4_LIMFE</name>
<accession>A0A0F4HBV4</accession>
<dbReference type="PIRSF" id="PIRSF035040">
    <property type="entry name" value="UCP035040_CBS_Lmo0553"/>
    <property type="match status" value="1"/>
</dbReference>
<dbReference type="InterPro" id="IPR046342">
    <property type="entry name" value="CBS_dom_sf"/>
</dbReference>
<reference evidence="4 12" key="5">
    <citation type="submission" date="2021-01" db="EMBL/GenBank/DDBJ databases">
        <title>Development of a method for detection of lactic acid bacteria that cause putrefactive shochu mash.</title>
        <authorList>
            <person name="Takashita H."/>
            <person name="Fujihara E."/>
            <person name="Takayama K."/>
            <person name="Yamamoto H."/>
            <person name="Mizutani M."/>
            <person name="Kajiwara Y."/>
        </authorList>
    </citation>
    <scope>NUCLEOTIDE SEQUENCE [LARGE SCALE GENOMIC DNA]</scope>
    <source>
        <strain evidence="4 12">01-B1</strain>
    </source>
</reference>
<feature type="domain" description="CBS" evidence="2">
    <location>
        <begin position="7"/>
        <end position="66"/>
    </location>
</feature>
<evidence type="ECO:0000313" key="7">
    <source>
        <dbReference type="EMBL" id="QIX57865.1"/>
    </source>
</evidence>
<dbReference type="Proteomes" id="UP000503169">
    <property type="component" value="Chromosome"/>
</dbReference>
<dbReference type="Proteomes" id="UP000653631">
    <property type="component" value="Unassembled WGS sequence"/>
</dbReference>
<dbReference type="OrthoDB" id="1706107at2"/>
<dbReference type="Proteomes" id="UP000466799">
    <property type="component" value="Unassembled WGS sequence"/>
</dbReference>